<evidence type="ECO:0000256" key="3">
    <source>
        <dbReference type="ARBA" id="ARBA00023125"/>
    </source>
</evidence>
<evidence type="ECO:0000256" key="1">
    <source>
        <dbReference type="ARBA" id="ARBA00009437"/>
    </source>
</evidence>
<evidence type="ECO:0000256" key="4">
    <source>
        <dbReference type="ARBA" id="ARBA00023163"/>
    </source>
</evidence>
<gene>
    <name evidence="6" type="ORF">G7082_13370</name>
</gene>
<keyword evidence="2" id="KW-0805">Transcription regulation</keyword>
<reference evidence="6 7" key="1">
    <citation type="submission" date="2020-03" db="EMBL/GenBank/DDBJ databases">
        <title>Vagococcus sp. nov., isolated from beetles.</title>
        <authorList>
            <person name="Hyun D.-W."/>
            <person name="Bae J.-W."/>
        </authorList>
    </citation>
    <scope>NUCLEOTIDE SEQUENCE [LARGE SCALE GENOMIC DNA]</scope>
    <source>
        <strain evidence="6 7">HDW17B</strain>
    </source>
</reference>
<feature type="domain" description="HTH lysR-type" evidence="5">
    <location>
        <begin position="1"/>
        <end position="58"/>
    </location>
</feature>
<dbReference type="EMBL" id="CP049887">
    <property type="protein sequence ID" value="QIL49416.1"/>
    <property type="molecule type" value="Genomic_DNA"/>
</dbReference>
<evidence type="ECO:0000256" key="2">
    <source>
        <dbReference type="ARBA" id="ARBA00023015"/>
    </source>
</evidence>
<evidence type="ECO:0000313" key="7">
    <source>
        <dbReference type="Proteomes" id="UP000501747"/>
    </source>
</evidence>
<keyword evidence="3" id="KW-0238">DNA-binding</keyword>
<dbReference type="RefSeq" id="WP_166035693.1">
    <property type="nucleotide sequence ID" value="NZ_CP049887.1"/>
</dbReference>
<dbReference type="GO" id="GO:0003700">
    <property type="term" value="F:DNA-binding transcription factor activity"/>
    <property type="evidence" value="ECO:0007669"/>
    <property type="project" value="InterPro"/>
</dbReference>
<dbReference type="PANTHER" id="PTHR30126">
    <property type="entry name" value="HTH-TYPE TRANSCRIPTIONAL REGULATOR"/>
    <property type="match status" value="1"/>
</dbReference>
<dbReference type="InterPro" id="IPR036390">
    <property type="entry name" value="WH_DNA-bd_sf"/>
</dbReference>
<dbReference type="PANTHER" id="PTHR30126:SF40">
    <property type="entry name" value="HTH-TYPE TRANSCRIPTIONAL REGULATOR GLTR"/>
    <property type="match status" value="1"/>
</dbReference>
<dbReference type="InterPro" id="IPR005119">
    <property type="entry name" value="LysR_subst-bd"/>
</dbReference>
<dbReference type="InterPro" id="IPR000847">
    <property type="entry name" value="LysR_HTH_N"/>
</dbReference>
<dbReference type="Pfam" id="PF03466">
    <property type="entry name" value="LysR_substrate"/>
    <property type="match status" value="1"/>
</dbReference>
<dbReference type="AlphaFoldDB" id="A0A6G8AWP5"/>
<dbReference type="GO" id="GO:0000976">
    <property type="term" value="F:transcription cis-regulatory region binding"/>
    <property type="evidence" value="ECO:0007669"/>
    <property type="project" value="TreeGrafter"/>
</dbReference>
<dbReference type="Gene3D" id="3.40.190.290">
    <property type="match status" value="1"/>
</dbReference>
<protein>
    <submittedName>
        <fullName evidence="6">LysR family transcriptional regulator</fullName>
    </submittedName>
</protein>
<organism evidence="6 7">
    <name type="scientific">Vagococcus hydrophili</name>
    <dbReference type="NCBI Taxonomy" id="2714947"/>
    <lineage>
        <taxon>Bacteria</taxon>
        <taxon>Bacillati</taxon>
        <taxon>Bacillota</taxon>
        <taxon>Bacilli</taxon>
        <taxon>Lactobacillales</taxon>
        <taxon>Enterococcaceae</taxon>
        <taxon>Vagococcus</taxon>
    </lineage>
</organism>
<evidence type="ECO:0000313" key="6">
    <source>
        <dbReference type="EMBL" id="QIL49416.1"/>
    </source>
</evidence>
<dbReference type="Proteomes" id="UP000501747">
    <property type="component" value="Chromosome"/>
</dbReference>
<accession>A0A6G8AWP5</accession>
<dbReference type="Gene3D" id="1.10.10.10">
    <property type="entry name" value="Winged helix-like DNA-binding domain superfamily/Winged helix DNA-binding domain"/>
    <property type="match status" value="1"/>
</dbReference>
<comment type="similarity">
    <text evidence="1">Belongs to the LysR transcriptional regulatory family.</text>
</comment>
<name>A0A6G8AWP5_9ENTE</name>
<dbReference type="Pfam" id="PF00126">
    <property type="entry name" value="HTH_1"/>
    <property type="match status" value="1"/>
</dbReference>
<dbReference type="PRINTS" id="PR00039">
    <property type="entry name" value="HTHLYSR"/>
</dbReference>
<dbReference type="SUPFAM" id="SSF46785">
    <property type="entry name" value="Winged helix' DNA-binding domain"/>
    <property type="match status" value="1"/>
</dbReference>
<sequence length="285" mass="33426">MNLHSLRYFYEATKYSSLTEASHYLHISQPALTKHIKNLEEEYGVRLVEKNGRLLSLTDLGEELIKECDFLFQQSEKIEQLLKQKSSHIPLKVGVTQLNSEEFIKHILVNDKFKDIQIELTTDNTQKISQLLINHFIDVALLPDTPTLVDFKREKIFSDKLIFVAHPDYCKSNISLKELDSYSFIKREDGSFIQDTLDNWQTDGLYFSNQVATHNEALLLAQYKNGIYLCSSMQAQTMIKSNKLKKVTIESFPVFSRDFYLYFNKNKQVKYFKRYVKEIIDEIKH</sequence>
<dbReference type="SUPFAM" id="SSF53850">
    <property type="entry name" value="Periplasmic binding protein-like II"/>
    <property type="match status" value="1"/>
</dbReference>
<proteinExistence type="inferred from homology"/>
<keyword evidence="7" id="KW-1185">Reference proteome</keyword>
<keyword evidence="4" id="KW-0804">Transcription</keyword>
<dbReference type="KEGG" id="vhy:G7082_13370"/>
<dbReference type="InterPro" id="IPR036388">
    <property type="entry name" value="WH-like_DNA-bd_sf"/>
</dbReference>
<evidence type="ECO:0000259" key="5">
    <source>
        <dbReference type="PROSITE" id="PS50931"/>
    </source>
</evidence>
<dbReference type="PROSITE" id="PS50931">
    <property type="entry name" value="HTH_LYSR"/>
    <property type="match status" value="1"/>
</dbReference>